<dbReference type="Pfam" id="PF00276">
    <property type="entry name" value="Ribosomal_L23"/>
    <property type="match status" value="1"/>
</dbReference>
<reference evidence="8" key="1">
    <citation type="submission" date="2016-10" db="EMBL/GenBank/DDBJ databases">
        <authorList>
            <person name="Varghese N."/>
            <person name="Submissions S."/>
        </authorList>
    </citation>
    <scope>NUCLEOTIDE SEQUENCE [LARGE SCALE GENOMIC DNA]</scope>
    <source>
        <strain evidence="8">DSM 8344</strain>
    </source>
</reference>
<protein>
    <recommendedName>
        <fullName evidence="6">Large ribosomal subunit protein uL23</fullName>
    </recommendedName>
</protein>
<comment type="similarity">
    <text evidence="1 6">Belongs to the universal ribosomal protein uL23 family.</text>
</comment>
<evidence type="ECO:0000256" key="6">
    <source>
        <dbReference type="HAMAP-Rule" id="MF_01369"/>
    </source>
</evidence>
<dbReference type="GO" id="GO:0006412">
    <property type="term" value="P:translation"/>
    <property type="evidence" value="ECO:0007669"/>
    <property type="project" value="UniProtKB-UniRule"/>
</dbReference>
<evidence type="ECO:0000313" key="7">
    <source>
        <dbReference type="EMBL" id="SDH58081.1"/>
    </source>
</evidence>
<dbReference type="NCBIfam" id="NF004363">
    <property type="entry name" value="PRK05738.2-4"/>
    <property type="match status" value="1"/>
</dbReference>
<organism evidence="7 8">
    <name type="scientific">Desulfosporosinus hippei DSM 8344</name>
    <dbReference type="NCBI Taxonomy" id="1121419"/>
    <lineage>
        <taxon>Bacteria</taxon>
        <taxon>Bacillati</taxon>
        <taxon>Bacillota</taxon>
        <taxon>Clostridia</taxon>
        <taxon>Eubacteriales</taxon>
        <taxon>Desulfitobacteriaceae</taxon>
        <taxon>Desulfosporosinus</taxon>
    </lineage>
</organism>
<name>A0A1G8DKG8_9FIRM</name>
<dbReference type="OrthoDB" id="9793353at2"/>
<evidence type="ECO:0000313" key="8">
    <source>
        <dbReference type="Proteomes" id="UP000198656"/>
    </source>
</evidence>
<dbReference type="STRING" id="1121419.SAMN05443529_11564"/>
<dbReference type="PANTHER" id="PTHR11620">
    <property type="entry name" value="60S RIBOSOMAL PROTEIN L23A"/>
    <property type="match status" value="1"/>
</dbReference>
<dbReference type="GO" id="GO:1990904">
    <property type="term" value="C:ribonucleoprotein complex"/>
    <property type="evidence" value="ECO:0007669"/>
    <property type="project" value="UniProtKB-KW"/>
</dbReference>
<dbReference type="GO" id="GO:0005840">
    <property type="term" value="C:ribosome"/>
    <property type="evidence" value="ECO:0007669"/>
    <property type="project" value="UniProtKB-KW"/>
</dbReference>
<dbReference type="AlphaFoldDB" id="A0A1G8DKG8"/>
<evidence type="ECO:0000256" key="4">
    <source>
        <dbReference type="ARBA" id="ARBA00022980"/>
    </source>
</evidence>
<dbReference type="NCBIfam" id="NF004366">
    <property type="entry name" value="PRK05738.3-2"/>
    <property type="match status" value="1"/>
</dbReference>
<keyword evidence="4 6" id="KW-0689">Ribosomal protein</keyword>
<dbReference type="HAMAP" id="MF_01369_B">
    <property type="entry name" value="Ribosomal_uL23_B"/>
    <property type="match status" value="1"/>
</dbReference>
<dbReference type="EMBL" id="FNCP01000015">
    <property type="protein sequence ID" value="SDH58081.1"/>
    <property type="molecule type" value="Genomic_DNA"/>
</dbReference>
<dbReference type="RefSeq" id="WP_014901236.1">
    <property type="nucleotide sequence ID" value="NZ_FNCP01000015.1"/>
</dbReference>
<dbReference type="GO" id="GO:0019843">
    <property type="term" value="F:rRNA binding"/>
    <property type="evidence" value="ECO:0007669"/>
    <property type="project" value="UniProtKB-UniRule"/>
</dbReference>
<evidence type="ECO:0000256" key="1">
    <source>
        <dbReference type="ARBA" id="ARBA00006700"/>
    </source>
</evidence>
<gene>
    <name evidence="6" type="primary">rplW</name>
    <name evidence="7" type="ORF">SAMN05443529_11564</name>
</gene>
<accession>A0A1G8DKG8</accession>
<proteinExistence type="inferred from homology"/>
<evidence type="ECO:0000256" key="3">
    <source>
        <dbReference type="ARBA" id="ARBA00022884"/>
    </source>
</evidence>
<dbReference type="FunFam" id="3.30.70.330:FF:000001">
    <property type="entry name" value="50S ribosomal protein L23"/>
    <property type="match status" value="1"/>
</dbReference>
<dbReference type="Gene3D" id="3.30.70.330">
    <property type="match status" value="1"/>
</dbReference>
<dbReference type="SUPFAM" id="SSF54189">
    <property type="entry name" value="Ribosomal proteins S24e, L23 and L15e"/>
    <property type="match status" value="1"/>
</dbReference>
<evidence type="ECO:0000256" key="5">
    <source>
        <dbReference type="ARBA" id="ARBA00023274"/>
    </source>
</evidence>
<comment type="subunit">
    <text evidence="6">Part of the 50S ribosomal subunit. Contacts protein L29, and trigger factor when it is bound to the ribosome.</text>
</comment>
<keyword evidence="3 6" id="KW-0694">RNA-binding</keyword>
<dbReference type="InterPro" id="IPR013025">
    <property type="entry name" value="Ribosomal_uL23-like"/>
</dbReference>
<dbReference type="Proteomes" id="UP000198656">
    <property type="component" value="Unassembled WGS sequence"/>
</dbReference>
<evidence type="ECO:0000256" key="2">
    <source>
        <dbReference type="ARBA" id="ARBA00022730"/>
    </source>
</evidence>
<keyword evidence="8" id="KW-1185">Reference proteome</keyword>
<keyword evidence="5 6" id="KW-0687">Ribonucleoprotein</keyword>
<keyword evidence="2 6" id="KW-0699">rRNA-binding</keyword>
<sequence>MRDARDVLKSPVISEKSVGLVEENKYTFWVDPAANKIEIKAAVEKMFKVTVVEIRTLSVKGKMKRVGKYQGKTSDRKKAIATLKAGDKIENFAGL</sequence>
<dbReference type="InterPro" id="IPR012678">
    <property type="entry name" value="Ribosomal_uL23/eL15/eS24_sf"/>
</dbReference>
<comment type="function">
    <text evidence="6">One of the early assembly proteins it binds 23S rRNA. One of the proteins that surrounds the polypeptide exit tunnel on the outside of the ribosome. Forms the main docking site for trigger factor binding to the ribosome.</text>
</comment>
<dbReference type="GO" id="GO:0003735">
    <property type="term" value="F:structural constituent of ribosome"/>
    <property type="evidence" value="ECO:0007669"/>
    <property type="project" value="InterPro"/>
</dbReference>
<dbReference type="InterPro" id="IPR012677">
    <property type="entry name" value="Nucleotide-bd_a/b_plait_sf"/>
</dbReference>